<sequence>MEFINGGDLMYRIQHEGKFKEPVA</sequence>
<reference evidence="1" key="1">
    <citation type="submission" date="2021-02" db="EMBL/GenBank/DDBJ databases">
        <authorList>
            <person name="Nowell W R."/>
        </authorList>
    </citation>
    <scope>NUCLEOTIDE SEQUENCE</scope>
</reference>
<feature type="non-terminal residue" evidence="1">
    <location>
        <position position="24"/>
    </location>
</feature>
<dbReference type="AlphaFoldDB" id="A0A8S3DLK4"/>
<comment type="caution">
    <text evidence="1">The sequence shown here is derived from an EMBL/GenBank/DDBJ whole genome shotgun (WGS) entry which is preliminary data.</text>
</comment>
<evidence type="ECO:0000313" key="1">
    <source>
        <dbReference type="EMBL" id="CAF4984620.1"/>
    </source>
</evidence>
<dbReference type="EMBL" id="CAJOBI010198764">
    <property type="protein sequence ID" value="CAF4984620.1"/>
    <property type="molecule type" value="Genomic_DNA"/>
</dbReference>
<evidence type="ECO:0000313" key="2">
    <source>
        <dbReference type="Proteomes" id="UP000676336"/>
    </source>
</evidence>
<name>A0A8S3DLK4_9BILA</name>
<proteinExistence type="predicted"/>
<dbReference type="Proteomes" id="UP000676336">
    <property type="component" value="Unassembled WGS sequence"/>
</dbReference>
<organism evidence="1 2">
    <name type="scientific">Rotaria magnacalcarata</name>
    <dbReference type="NCBI Taxonomy" id="392030"/>
    <lineage>
        <taxon>Eukaryota</taxon>
        <taxon>Metazoa</taxon>
        <taxon>Spiralia</taxon>
        <taxon>Gnathifera</taxon>
        <taxon>Rotifera</taxon>
        <taxon>Eurotatoria</taxon>
        <taxon>Bdelloidea</taxon>
        <taxon>Philodinida</taxon>
        <taxon>Philodinidae</taxon>
        <taxon>Rotaria</taxon>
    </lineage>
</organism>
<gene>
    <name evidence="1" type="ORF">SMN809_LOCUS55916</name>
</gene>
<accession>A0A8S3DLK4</accession>
<protein>
    <submittedName>
        <fullName evidence="1">Uncharacterized protein</fullName>
    </submittedName>
</protein>